<evidence type="ECO:0000256" key="1">
    <source>
        <dbReference type="ARBA" id="ARBA00012552"/>
    </source>
</evidence>
<dbReference type="EC" id="3.6.4.13" evidence="1"/>
<accession>A0A5J5DDI7</accession>
<feature type="compositionally biased region" description="Polar residues" evidence="9">
    <location>
        <begin position="477"/>
        <end position="496"/>
    </location>
</feature>
<keyword evidence="5" id="KW-0347">Helicase</keyword>
<feature type="region of interest" description="Disordered" evidence="9">
    <location>
        <begin position="458"/>
        <end position="506"/>
    </location>
</feature>
<dbReference type="PROSITE" id="PS51203">
    <property type="entry name" value="CS"/>
    <property type="match status" value="1"/>
</dbReference>
<dbReference type="Proteomes" id="UP000327493">
    <property type="component" value="Chromosome 8"/>
</dbReference>
<dbReference type="CDD" id="cd06463">
    <property type="entry name" value="p23_like"/>
    <property type="match status" value="1"/>
</dbReference>
<dbReference type="Gene3D" id="2.30.30.140">
    <property type="match status" value="1"/>
</dbReference>
<dbReference type="PANTHER" id="PTHR22655">
    <property type="entry name" value="ATP-DEPENDENT RNA HELICASE TDRD12-RELATED"/>
    <property type="match status" value="1"/>
</dbReference>
<dbReference type="Pfam" id="PF00567">
    <property type="entry name" value="TUDOR"/>
    <property type="match status" value="1"/>
</dbReference>
<dbReference type="InterPro" id="IPR002999">
    <property type="entry name" value="Tudor"/>
</dbReference>
<feature type="region of interest" description="Disordered" evidence="9">
    <location>
        <begin position="532"/>
        <end position="572"/>
    </location>
</feature>
<comment type="catalytic activity">
    <reaction evidence="7">
        <text>ATP + H2O = ADP + phosphate + H(+)</text>
        <dbReference type="Rhea" id="RHEA:13065"/>
        <dbReference type="ChEBI" id="CHEBI:15377"/>
        <dbReference type="ChEBI" id="CHEBI:15378"/>
        <dbReference type="ChEBI" id="CHEBI:30616"/>
        <dbReference type="ChEBI" id="CHEBI:43474"/>
        <dbReference type="ChEBI" id="CHEBI:456216"/>
        <dbReference type="EC" id="3.6.4.13"/>
    </reaction>
</comment>
<dbReference type="GO" id="GO:0042078">
    <property type="term" value="P:germ-line stem cell division"/>
    <property type="evidence" value="ECO:0007669"/>
    <property type="project" value="TreeGrafter"/>
</dbReference>
<evidence type="ECO:0000256" key="8">
    <source>
        <dbReference type="SAM" id="Coils"/>
    </source>
</evidence>
<evidence type="ECO:0000256" key="2">
    <source>
        <dbReference type="ARBA" id="ARBA00022737"/>
    </source>
</evidence>
<keyword evidence="6" id="KW-0067">ATP-binding</keyword>
<keyword evidence="8" id="KW-0175">Coiled coil</keyword>
<evidence type="ECO:0000259" key="10">
    <source>
        <dbReference type="PROSITE" id="PS51203"/>
    </source>
</evidence>
<evidence type="ECO:0000256" key="4">
    <source>
        <dbReference type="ARBA" id="ARBA00022801"/>
    </source>
</evidence>
<feature type="coiled-coil region" evidence="8">
    <location>
        <begin position="104"/>
        <end position="166"/>
    </location>
</feature>
<dbReference type="InterPro" id="IPR007052">
    <property type="entry name" value="CS_dom"/>
</dbReference>
<dbReference type="SUPFAM" id="SSF52540">
    <property type="entry name" value="P-loop containing nucleoside triphosphate hydrolases"/>
    <property type="match status" value="2"/>
</dbReference>
<comment type="caution">
    <text evidence="11">The sequence shown here is derived from an EMBL/GenBank/DDBJ whole genome shotgun (WGS) entry which is preliminary data.</text>
</comment>
<dbReference type="GO" id="GO:0005524">
    <property type="term" value="F:ATP binding"/>
    <property type="evidence" value="ECO:0007669"/>
    <property type="project" value="UniProtKB-KW"/>
</dbReference>
<keyword evidence="2" id="KW-0677">Repeat</keyword>
<gene>
    <name evidence="11" type="ORF">FQN60_014365</name>
</gene>
<dbReference type="Gene3D" id="3.40.50.300">
    <property type="entry name" value="P-loop containing nucleotide triphosphate hydrolases"/>
    <property type="match status" value="2"/>
</dbReference>
<reference evidence="11 12" key="1">
    <citation type="submission" date="2019-08" db="EMBL/GenBank/DDBJ databases">
        <title>A chromosome-level genome assembly, high-density linkage maps, and genome scans reveal the genomic architecture of hybrid incompatibilities underlying speciation via character displacement in darters (Percidae: Etheostominae).</title>
        <authorList>
            <person name="Moran R.L."/>
            <person name="Catchen J.M."/>
            <person name="Fuller R.C."/>
        </authorList>
    </citation>
    <scope>NUCLEOTIDE SEQUENCE [LARGE SCALE GENOMIC DNA]</scope>
    <source>
        <strain evidence="11">EspeVRDwgs_2016</strain>
        <tissue evidence="11">Muscle</tissue>
    </source>
</reference>
<evidence type="ECO:0000256" key="9">
    <source>
        <dbReference type="SAM" id="MobiDB-lite"/>
    </source>
</evidence>
<evidence type="ECO:0000256" key="5">
    <source>
        <dbReference type="ARBA" id="ARBA00022806"/>
    </source>
</evidence>
<feature type="compositionally biased region" description="Basic and acidic residues" evidence="9">
    <location>
        <begin position="535"/>
        <end position="546"/>
    </location>
</feature>
<evidence type="ECO:0000256" key="6">
    <source>
        <dbReference type="ARBA" id="ARBA00022840"/>
    </source>
</evidence>
<evidence type="ECO:0000313" key="11">
    <source>
        <dbReference type="EMBL" id="KAA8590431.1"/>
    </source>
</evidence>
<dbReference type="Gene3D" id="2.60.40.790">
    <property type="match status" value="1"/>
</dbReference>
<evidence type="ECO:0000256" key="7">
    <source>
        <dbReference type="ARBA" id="ARBA00047984"/>
    </source>
</evidence>
<dbReference type="InterPro" id="IPR027417">
    <property type="entry name" value="P-loop_NTPase"/>
</dbReference>
<feature type="region of interest" description="Disordered" evidence="9">
    <location>
        <begin position="1"/>
        <end position="30"/>
    </location>
</feature>
<feature type="compositionally biased region" description="Polar residues" evidence="9">
    <location>
        <begin position="1"/>
        <end position="22"/>
    </location>
</feature>
<dbReference type="PANTHER" id="PTHR22655:SF2">
    <property type="entry name" value="ATP-DEPENDENT RNA HELICASE TDRD12-RELATED"/>
    <property type="match status" value="1"/>
</dbReference>
<keyword evidence="3" id="KW-0547">Nucleotide-binding</keyword>
<dbReference type="InterPro" id="IPR008978">
    <property type="entry name" value="HSP20-like_chaperone"/>
</dbReference>
<organism evidence="11 12">
    <name type="scientific">Etheostoma spectabile</name>
    <name type="common">orangethroat darter</name>
    <dbReference type="NCBI Taxonomy" id="54343"/>
    <lineage>
        <taxon>Eukaryota</taxon>
        <taxon>Metazoa</taxon>
        <taxon>Chordata</taxon>
        <taxon>Craniata</taxon>
        <taxon>Vertebrata</taxon>
        <taxon>Euteleostomi</taxon>
        <taxon>Actinopterygii</taxon>
        <taxon>Neopterygii</taxon>
        <taxon>Teleostei</taxon>
        <taxon>Neoteleostei</taxon>
        <taxon>Acanthomorphata</taxon>
        <taxon>Eupercaria</taxon>
        <taxon>Perciformes</taxon>
        <taxon>Percoidei</taxon>
        <taxon>Percidae</taxon>
        <taxon>Etheostomatinae</taxon>
        <taxon>Etheostoma</taxon>
    </lineage>
</organism>
<feature type="domain" description="CS" evidence="10">
    <location>
        <begin position="1430"/>
        <end position="1516"/>
    </location>
</feature>
<sequence length="1563" mass="174414">MKGNKMSQDQFYTARELTSPNVRTEDDRMKETPKLELEEDKLCLIDTNMNRTAESETNQAERNCLRESGNYFEPCSAQLESLETTAQQRKDVLMQKLAQLGQNDKKLQVKIKKLVQTVQDLEEREKALIELNKTIRDELAKLQSFIDKKKAENDELGQVHDLLKKEKILNEKSQSLSDEVALLGSLKEKHHVKIEQLSEEVDQRVHRDRDEEIKNLNEDAPAAQGARKQIESPSCLWGRVVRVPGGDAETTDQYDKLQTQMNLFYHDSIIMDSLSCQARCLLVDHGERLVIPSNQIRIAMESFLQLPFWVRKFHLAGIKPKTLRVSVFEKAAELIPSTQWDSSATLYLHKLLQASTQTEAVLLESKPESTSIELYLTVRNVKICVNDDLVTKKFAYYSRESADGNGLDEVDTHPVMLSFNVLTQTVGTTSKKPKAQSQLSPVMSQNLTAAKAVDWLTAPSTHQSQQHQLKPFEEGSRSTLTDGHLSPGSQSKNSPEAATVEWDSSEDTDSSLAAALTKNLSLFSGYQQAAPSVSQHEELEDCRPEEATAASSTCTGQEVLIPSNNREPETSDKHALLNMSRSGESGPAEKTCRSEDDWVVASDPRRSGILLHSALPVEPCTGLDDGPMTEALRWVLRKKQYSTLSPADRYSWPAVARGCNTFIVAQNADQPLSYIAPLLSHILLNSIFTCLTSTSGPIAVLLCPGWEKAQAVYDLLDEIKATRVLHPSILLLGVGKDEAKDVRIPKNLTTPFSFVRLLSCHCFMFLRMYHLVLDEADQLFSLAPDQMATILQHFQKVTTSEEKASCPQQLVAVAKRWNSHMEGLLANHMPYPCIVMTVPEEAALYGNVQQSILMTLESSKVSVLLGALDFNPDVGQKTLIVTNSAQEVEDVFKAVSNKSAFCLKTHEGLTHEFDFVIQQWRKDIGPSTHVILVTNNKCLKCLGIRDATCVVHYSFPTSPKVFGERLFCMAENFRNLSERDQTGSPHPSRSVLLISERNASHVVGVLRYLGRTNALLPPELLSFAQGVHAARENQKTNKPFCSYLKSFGVCRDSSVCPDRHRYVPQLDQSVLPASGVVPIYIKTASVFYGRIVQKEDGGFRSMASEMTSYYADKKPRVHEVLEGGLYAVQEDENCCAPCGRVKILSVPDRGDRLFFSVFVHFIDVGKEEEVKSHQILQLPEQFHSLPGQAVEIIVCRVKPVDAEADWHPKVTRALSLKIRGLQHRAKAVFSLGNTVFVDPMVRVTKVPGMKTVINEYNVQSEILNTGMGTSNPEHLDLLKALCQESQEAGHINGIKADVEVLAEAFRAAEANPLGELPHLEPLDPVSPMIRSLVPEPPVPREARLHLVPVCVQKKPLADQTAVGLRNAHTADLKSAEQIVRIGDGGELCPATSQAACLKPKENGVNAHEDERNIQQVLGTKERDCDDSTKSFHPQARWYQTSDCAIVTVKLTNPESQRCDFHPDRVVYSGRANGRTYRADLQLHGNIAADRCSVEMKSNEPVLKLVKQQPGNWERLLRSKNIFVSYDMDHFVEDEDKTPNGLCFVENTGKDDWYVNSETDSDSD</sequence>
<dbReference type="SUPFAM" id="SSF63748">
    <property type="entry name" value="Tudor/PWWP/MBT"/>
    <property type="match status" value="2"/>
</dbReference>
<dbReference type="GO" id="GO:0016787">
    <property type="term" value="F:hydrolase activity"/>
    <property type="evidence" value="ECO:0007669"/>
    <property type="project" value="UniProtKB-KW"/>
</dbReference>
<keyword evidence="4" id="KW-0378">Hydrolase</keyword>
<dbReference type="GO" id="GO:0003724">
    <property type="term" value="F:RNA helicase activity"/>
    <property type="evidence" value="ECO:0007669"/>
    <property type="project" value="UniProtKB-EC"/>
</dbReference>
<evidence type="ECO:0000313" key="12">
    <source>
        <dbReference type="Proteomes" id="UP000327493"/>
    </source>
</evidence>
<evidence type="ECO:0000256" key="3">
    <source>
        <dbReference type="ARBA" id="ARBA00022741"/>
    </source>
</evidence>
<feature type="compositionally biased region" description="Polar residues" evidence="9">
    <location>
        <begin position="458"/>
        <end position="468"/>
    </location>
</feature>
<proteinExistence type="predicted"/>
<dbReference type="CDD" id="cd20435">
    <property type="entry name" value="Tudor_TDRD12_rpt2"/>
    <property type="match status" value="1"/>
</dbReference>
<dbReference type="FunFam" id="3.40.50.300:FF:001416">
    <property type="entry name" value="Tudor domain containing 12"/>
    <property type="match status" value="1"/>
</dbReference>
<dbReference type="InterPro" id="IPR035437">
    <property type="entry name" value="SNase_OB-fold_sf"/>
</dbReference>
<keyword evidence="12" id="KW-1185">Reference proteome</keyword>
<name>A0A5J5DDI7_9PERO</name>
<dbReference type="EMBL" id="VOFY01000008">
    <property type="protein sequence ID" value="KAA8590431.1"/>
    <property type="molecule type" value="Genomic_DNA"/>
</dbReference>
<dbReference type="SUPFAM" id="SSF49764">
    <property type="entry name" value="HSP20-like chaperones"/>
    <property type="match status" value="1"/>
</dbReference>
<protein>
    <recommendedName>
        <fullName evidence="1">RNA helicase</fullName>
        <ecNumber evidence="1">3.6.4.13</ecNumber>
    </recommendedName>
</protein>
<dbReference type="Gene3D" id="2.40.50.90">
    <property type="match status" value="1"/>
</dbReference>